<sequence length="574" mass="63034">MQTRRLLAAIGLILALSACTAATLETDIDTSGQKDDVAPTVVEPEAAKSSAKSTKQVSKELPDSPVGMRNCALTQYVSKPLTWTENEAIFDQFNFRPNAVTVFADTVAVETTDYTFYYCPGDKAWVTLSNDVKSKSPDDRWYDLGDIANPAYQSIEVNGEVYEYRTRLKADWLAERGAAVEAPSDGDAQNEEDTVYFDLKLPNGDEINRELYTVSDLQAAKLGASLGVPDISSAAIAAPEIWFAATASQGEGDNGFASLLKYDLETETLSVKQPKEIQGDQLTDMVATEQDGKVTLWLGTQRMSEGVPFFPAKGLVAYQPASDELKTYTITNSPMVGAIPHALALENDLLWVATGDGTCRVKWQRIDTAKSWKCWRLAPQAQLPKEGVNIYDSFLATEPKAKLTKPEVEVLWAAESYGRGADESETPEMTRYEVVYEPGFETTLSQGGYRVADAAAKRAAMGEAIFWPGRQWHWAGDRFRRGMDEVGLNLVGGGPYGLVSSSASSGLRFDHNAIRGAFDLLALTPQETKVRYYSGWVDTEDLEVYPRLEPVKRPKKMNPNPLTEMASDLPNSGP</sequence>
<proteinExistence type="predicted"/>
<comment type="caution">
    <text evidence="3">The sequence shown here is derived from an EMBL/GenBank/DDBJ whole genome shotgun (WGS) entry which is preliminary data.</text>
</comment>
<evidence type="ECO:0000313" key="4">
    <source>
        <dbReference type="Proteomes" id="UP000249354"/>
    </source>
</evidence>
<dbReference type="AlphaFoldDB" id="A0A2W4TN74"/>
<accession>A0A2W4TN74</accession>
<reference evidence="3 4" key="2">
    <citation type="submission" date="2018-06" db="EMBL/GenBank/DDBJ databases">
        <title>Metagenomic assembly of (sub)arctic Cyanobacteria and their associated microbiome from non-axenic cultures.</title>
        <authorList>
            <person name="Baurain D."/>
        </authorList>
    </citation>
    <scope>NUCLEOTIDE SEQUENCE [LARGE SCALE GENOMIC DNA]</scope>
    <source>
        <strain evidence="3">ULC129bin1</strain>
    </source>
</reference>
<feature type="chain" id="PRO_5016126924" description="Lipoprotein" evidence="2">
    <location>
        <begin position="22"/>
        <end position="574"/>
    </location>
</feature>
<dbReference type="Proteomes" id="UP000249354">
    <property type="component" value="Unassembled WGS sequence"/>
</dbReference>
<evidence type="ECO:0000313" key="3">
    <source>
        <dbReference type="EMBL" id="PZO08160.1"/>
    </source>
</evidence>
<feature type="region of interest" description="Disordered" evidence="1">
    <location>
        <begin position="551"/>
        <end position="574"/>
    </location>
</feature>
<dbReference type="PROSITE" id="PS51257">
    <property type="entry name" value="PROKAR_LIPOPROTEIN"/>
    <property type="match status" value="1"/>
</dbReference>
<organism evidence="3 4">
    <name type="scientific">Leptolyngbya foveolarum</name>
    <dbReference type="NCBI Taxonomy" id="47253"/>
    <lineage>
        <taxon>Bacteria</taxon>
        <taxon>Bacillati</taxon>
        <taxon>Cyanobacteriota</taxon>
        <taxon>Cyanophyceae</taxon>
        <taxon>Leptolyngbyales</taxon>
        <taxon>Leptolyngbyaceae</taxon>
        <taxon>Leptolyngbya group</taxon>
        <taxon>Leptolyngbya</taxon>
    </lineage>
</organism>
<reference evidence="4" key="1">
    <citation type="submission" date="2018-04" db="EMBL/GenBank/DDBJ databases">
        <authorList>
            <person name="Cornet L."/>
        </authorList>
    </citation>
    <scope>NUCLEOTIDE SEQUENCE [LARGE SCALE GENOMIC DNA]</scope>
</reference>
<evidence type="ECO:0008006" key="5">
    <source>
        <dbReference type="Google" id="ProtNLM"/>
    </source>
</evidence>
<feature type="signal peptide" evidence="2">
    <location>
        <begin position="1"/>
        <end position="21"/>
    </location>
</feature>
<name>A0A2W4TN74_9CYAN</name>
<evidence type="ECO:0000256" key="2">
    <source>
        <dbReference type="SAM" id="SignalP"/>
    </source>
</evidence>
<keyword evidence="2" id="KW-0732">Signal</keyword>
<feature type="region of interest" description="Disordered" evidence="1">
    <location>
        <begin position="43"/>
        <end position="62"/>
    </location>
</feature>
<evidence type="ECO:0000256" key="1">
    <source>
        <dbReference type="SAM" id="MobiDB-lite"/>
    </source>
</evidence>
<gene>
    <name evidence="3" type="ORF">DCF25_22450</name>
</gene>
<dbReference type="EMBL" id="QBMC01000286">
    <property type="protein sequence ID" value="PZO08160.1"/>
    <property type="molecule type" value="Genomic_DNA"/>
</dbReference>
<protein>
    <recommendedName>
        <fullName evidence="5">Lipoprotein</fullName>
    </recommendedName>
</protein>